<evidence type="ECO:0000256" key="1">
    <source>
        <dbReference type="ARBA" id="ARBA00004377"/>
    </source>
</evidence>
<dbReference type="STRING" id="29486.UGYR_13850"/>
<sequence>MTPPKQQGFTLLEMMLAITLFSILCIAGYQLLQAVLRNSELTQQHATRLAAIQRAFTLMERDISQARIRPVAQSALPPFPDDFRLSQAGNNRSLTLIHDNWRNPAAFLHRSSLEKVTWRFQQGKLQRVSHQQPDSHQQIPHQLSVTLDNINAFKLRFWSQGRWQDSWSHGRILPEGVEVTLDTDDFGILQRVIFLTTNHEK</sequence>
<keyword evidence="13" id="KW-1185">Reference proteome</keyword>
<keyword evidence="7 10" id="KW-0812">Transmembrane</keyword>
<dbReference type="InterPro" id="IPR010055">
    <property type="entry name" value="T2SS_protein-GspJ"/>
</dbReference>
<keyword evidence="5" id="KW-0488">Methylation</keyword>
<dbReference type="NCBIfam" id="TIGR01711">
    <property type="entry name" value="gspJ"/>
    <property type="match status" value="1"/>
</dbReference>
<dbReference type="GO" id="GO:0005886">
    <property type="term" value="C:plasma membrane"/>
    <property type="evidence" value="ECO:0007669"/>
    <property type="project" value="UniProtKB-SubCell"/>
</dbReference>
<evidence type="ECO:0000256" key="3">
    <source>
        <dbReference type="ARBA" id="ARBA00021539"/>
    </source>
</evidence>
<keyword evidence="9 10" id="KW-0472">Membrane</keyword>
<dbReference type="Proteomes" id="UP000255169">
    <property type="component" value="Unassembled WGS sequence"/>
</dbReference>
<comment type="similarity">
    <text evidence="2">Belongs to the GSP J family.</text>
</comment>
<evidence type="ECO:0000256" key="4">
    <source>
        <dbReference type="ARBA" id="ARBA00022475"/>
    </source>
</evidence>
<keyword evidence="6" id="KW-0997">Cell inner membrane</keyword>
<dbReference type="OrthoDB" id="9794345at2"/>
<evidence type="ECO:0000256" key="5">
    <source>
        <dbReference type="ARBA" id="ARBA00022481"/>
    </source>
</evidence>
<protein>
    <recommendedName>
        <fullName evidence="3">Type II secretion system protein J</fullName>
    </recommendedName>
</protein>
<keyword evidence="4" id="KW-1003">Cell membrane</keyword>
<keyword evidence="8 10" id="KW-1133">Transmembrane helix</keyword>
<organism evidence="11">
    <name type="scientific">Yersinia ruckeri</name>
    <dbReference type="NCBI Taxonomy" id="29486"/>
    <lineage>
        <taxon>Bacteria</taxon>
        <taxon>Pseudomonadati</taxon>
        <taxon>Pseudomonadota</taxon>
        <taxon>Gammaproteobacteria</taxon>
        <taxon>Enterobacterales</taxon>
        <taxon>Yersiniaceae</taxon>
        <taxon>Yersinia</taxon>
    </lineage>
</organism>
<dbReference type="InterPro" id="IPR045584">
    <property type="entry name" value="Pilin-like"/>
</dbReference>
<dbReference type="GO" id="GO:0015628">
    <property type="term" value="P:protein secretion by the type II secretion system"/>
    <property type="evidence" value="ECO:0007669"/>
    <property type="project" value="InterPro"/>
</dbReference>
<dbReference type="SUPFAM" id="SSF54523">
    <property type="entry name" value="Pili subunits"/>
    <property type="match status" value="1"/>
</dbReference>
<evidence type="ECO:0000313" key="11">
    <source>
        <dbReference type="EMBL" id="CEK26572.1"/>
    </source>
</evidence>
<dbReference type="Gene3D" id="3.10.610.10">
    <property type="entry name" value="GSPII I/J protein-like"/>
    <property type="match status" value="1"/>
</dbReference>
<dbReference type="EMBL" id="UHJG01000001">
    <property type="protein sequence ID" value="SUQ00043.1"/>
    <property type="molecule type" value="Genomic_DNA"/>
</dbReference>
<comment type="subcellular location">
    <subcellularLocation>
        <location evidence="1">Cell inner membrane</location>
        <topology evidence="1">Single-pass membrane protein</topology>
    </subcellularLocation>
</comment>
<accession>A0A0A5FTJ8</accession>
<dbReference type="Pfam" id="PF11612">
    <property type="entry name" value="T2SSJ"/>
    <property type="match status" value="1"/>
</dbReference>
<dbReference type="GO" id="GO:0015627">
    <property type="term" value="C:type II protein secretion system complex"/>
    <property type="evidence" value="ECO:0007669"/>
    <property type="project" value="InterPro"/>
</dbReference>
<evidence type="ECO:0000256" key="9">
    <source>
        <dbReference type="ARBA" id="ARBA00023136"/>
    </source>
</evidence>
<dbReference type="GeneID" id="66878545"/>
<gene>
    <name evidence="12" type="primary">yst1J</name>
    <name evidence="11" type="ORF">CSF007_3965</name>
    <name evidence="12" type="ORF">NCTC10476_01316</name>
</gene>
<reference evidence="12 13" key="2">
    <citation type="submission" date="2018-06" db="EMBL/GenBank/DDBJ databases">
        <authorList>
            <consortium name="Pathogen Informatics"/>
            <person name="Doyle S."/>
        </authorList>
    </citation>
    <scope>NUCLEOTIDE SEQUENCE [LARGE SCALE GENOMIC DNA]</scope>
    <source>
        <strain evidence="12 13">NCTC10476</strain>
    </source>
</reference>
<reference evidence="11" key="1">
    <citation type="journal article" date="2015" name="Genome Announc.">
        <title>Complete Genome Sequence of Yersinia ruckeri Strain CSF007-82, Etiologic Agent of Red Mouth Disease in Salmonid Fish.</title>
        <authorList>
            <person name="Nelson M.C."/>
            <person name="LaPatra S.E."/>
            <person name="Welch T.J."/>
            <person name="Graf J."/>
        </authorList>
    </citation>
    <scope>NUCLEOTIDE SEQUENCE</scope>
    <source>
        <strain evidence="11">CSF007-82</strain>
    </source>
</reference>
<dbReference type="PANTHER" id="PTHR39583:SF2">
    <property type="entry name" value="TYPE II SECRETION SYSTEM PROTEIN J"/>
    <property type="match status" value="1"/>
</dbReference>
<evidence type="ECO:0000256" key="6">
    <source>
        <dbReference type="ARBA" id="ARBA00022519"/>
    </source>
</evidence>
<feature type="transmembrane region" description="Helical" evidence="10">
    <location>
        <begin position="12"/>
        <end position="32"/>
    </location>
</feature>
<evidence type="ECO:0000313" key="13">
    <source>
        <dbReference type="Proteomes" id="UP000255169"/>
    </source>
</evidence>
<proteinExistence type="inferred from homology"/>
<dbReference type="InterPro" id="IPR012902">
    <property type="entry name" value="N_methyl_site"/>
</dbReference>
<evidence type="ECO:0000256" key="8">
    <source>
        <dbReference type="ARBA" id="ARBA00022989"/>
    </source>
</evidence>
<dbReference type="InterPro" id="IPR051621">
    <property type="entry name" value="T2SS_protein_J"/>
</dbReference>
<dbReference type="NCBIfam" id="TIGR02532">
    <property type="entry name" value="IV_pilin_GFxxxE"/>
    <property type="match status" value="1"/>
</dbReference>
<dbReference type="RefSeq" id="WP_038251265.1">
    <property type="nucleotide sequence ID" value="NZ_CABIHT010000055.1"/>
</dbReference>
<dbReference type="EMBL" id="LN681231">
    <property type="protein sequence ID" value="CEK26572.1"/>
    <property type="molecule type" value="Genomic_DNA"/>
</dbReference>
<dbReference type="Pfam" id="PF07963">
    <property type="entry name" value="N_methyl"/>
    <property type="match status" value="1"/>
</dbReference>
<name>A0A0A5FTJ8_YERRU</name>
<dbReference type="PANTHER" id="PTHR39583">
    <property type="entry name" value="TYPE II SECRETION SYSTEM PROTEIN J-RELATED"/>
    <property type="match status" value="1"/>
</dbReference>
<dbReference type="AlphaFoldDB" id="A0A0A5FTJ8"/>
<evidence type="ECO:0000256" key="10">
    <source>
        <dbReference type="SAM" id="Phobius"/>
    </source>
</evidence>
<evidence type="ECO:0000313" key="12">
    <source>
        <dbReference type="EMBL" id="SUQ00043.1"/>
    </source>
</evidence>
<dbReference type="Gene3D" id="2.10.70.20">
    <property type="entry name" value="gspk-gspi-gspj complex like domains"/>
    <property type="match status" value="1"/>
</dbReference>
<evidence type="ECO:0000256" key="7">
    <source>
        <dbReference type="ARBA" id="ARBA00022692"/>
    </source>
</evidence>
<evidence type="ECO:0000256" key="2">
    <source>
        <dbReference type="ARBA" id="ARBA00011084"/>
    </source>
</evidence>